<evidence type="ECO:0000313" key="5">
    <source>
        <dbReference type="Proteomes" id="UP000561726"/>
    </source>
</evidence>
<dbReference type="InterPro" id="IPR005561">
    <property type="entry name" value="ANTAR"/>
</dbReference>
<evidence type="ECO:0000256" key="2">
    <source>
        <dbReference type="ARBA" id="ARBA00023163"/>
    </source>
</evidence>
<proteinExistence type="predicted"/>
<evidence type="ECO:0000256" key="1">
    <source>
        <dbReference type="ARBA" id="ARBA00023015"/>
    </source>
</evidence>
<dbReference type="Gene3D" id="3.30.450.40">
    <property type="match status" value="1"/>
</dbReference>
<comment type="caution">
    <text evidence="4">The sequence shown here is derived from an EMBL/GenBank/DDBJ whole genome shotgun (WGS) entry which is preliminary data.</text>
</comment>
<protein>
    <submittedName>
        <fullName evidence="4">GAF domain-containing protein</fullName>
    </submittedName>
</protein>
<dbReference type="InterPro" id="IPR003018">
    <property type="entry name" value="GAF"/>
</dbReference>
<dbReference type="InterPro" id="IPR029016">
    <property type="entry name" value="GAF-like_dom_sf"/>
</dbReference>
<dbReference type="SMART" id="SM01012">
    <property type="entry name" value="ANTAR"/>
    <property type="match status" value="1"/>
</dbReference>
<dbReference type="Proteomes" id="UP000561726">
    <property type="component" value="Unassembled WGS sequence"/>
</dbReference>
<dbReference type="OrthoDB" id="7466251at2"/>
<dbReference type="EMBL" id="JACHBQ010000001">
    <property type="protein sequence ID" value="MBB5639983.1"/>
    <property type="molecule type" value="Genomic_DNA"/>
</dbReference>
<dbReference type="AlphaFoldDB" id="A0A7W9E2E0"/>
<organism evidence="4 5">
    <name type="scientific">Cryobacterium roopkundense</name>
    <dbReference type="NCBI Taxonomy" id="1001240"/>
    <lineage>
        <taxon>Bacteria</taxon>
        <taxon>Bacillati</taxon>
        <taxon>Actinomycetota</taxon>
        <taxon>Actinomycetes</taxon>
        <taxon>Micrococcales</taxon>
        <taxon>Microbacteriaceae</taxon>
        <taxon>Cryobacterium</taxon>
    </lineage>
</organism>
<dbReference type="GO" id="GO:0003723">
    <property type="term" value="F:RNA binding"/>
    <property type="evidence" value="ECO:0007669"/>
    <property type="project" value="InterPro"/>
</dbReference>
<feature type="domain" description="ANTAR" evidence="3">
    <location>
        <begin position="153"/>
        <end position="214"/>
    </location>
</feature>
<accession>A0A7W9E2E0</accession>
<dbReference type="Pfam" id="PF03861">
    <property type="entry name" value="ANTAR"/>
    <property type="match status" value="1"/>
</dbReference>
<gene>
    <name evidence="4" type="ORF">BJ997_000531</name>
</gene>
<dbReference type="Pfam" id="PF13185">
    <property type="entry name" value="GAF_2"/>
    <property type="match status" value="1"/>
</dbReference>
<dbReference type="RefSeq" id="WP_035836030.1">
    <property type="nucleotide sequence ID" value="NZ_JACHBQ010000001.1"/>
</dbReference>
<dbReference type="SUPFAM" id="SSF55781">
    <property type="entry name" value="GAF domain-like"/>
    <property type="match status" value="1"/>
</dbReference>
<dbReference type="Gene3D" id="1.10.10.10">
    <property type="entry name" value="Winged helix-like DNA-binding domain superfamily/Winged helix DNA-binding domain"/>
    <property type="match status" value="1"/>
</dbReference>
<keyword evidence="1" id="KW-0805">Transcription regulation</keyword>
<dbReference type="PROSITE" id="PS50921">
    <property type="entry name" value="ANTAR"/>
    <property type="match status" value="1"/>
</dbReference>
<reference evidence="4 5" key="1">
    <citation type="submission" date="2020-08" db="EMBL/GenBank/DDBJ databases">
        <title>Sequencing the genomes of 1000 actinobacteria strains.</title>
        <authorList>
            <person name="Klenk H.-P."/>
        </authorList>
    </citation>
    <scope>NUCLEOTIDE SEQUENCE [LARGE SCALE GENOMIC DNA]</scope>
    <source>
        <strain evidence="4 5">DSM 21065</strain>
    </source>
</reference>
<sequence length="222" mass="24391">MSPWDYAKNRDYDTAVCAQFLAALPVTGAAVSVFSASLPEACVCATDTLAAKLDEMQFDLGEGPRRDAVTTRAPVLLADVRNSSHERWPIYWQALLDTDVQSLFIFPLIVGALNVGVVELYSRSPNPLSSRDQEIAVALADRIAWSLLDRILTLNARNMSPTDESSPLSRREIHQATGMVLVQLGLTATEALLRMRAHAFANDQSMRDVAREVVARTLVFTS</sequence>
<keyword evidence="2" id="KW-0804">Transcription</keyword>
<evidence type="ECO:0000259" key="3">
    <source>
        <dbReference type="PROSITE" id="PS50921"/>
    </source>
</evidence>
<dbReference type="InterPro" id="IPR036388">
    <property type="entry name" value="WH-like_DNA-bd_sf"/>
</dbReference>
<name>A0A7W9E2E0_9MICO</name>
<evidence type="ECO:0000313" key="4">
    <source>
        <dbReference type="EMBL" id="MBB5639983.1"/>
    </source>
</evidence>